<evidence type="ECO:0000256" key="1">
    <source>
        <dbReference type="SAM" id="MobiDB-lite"/>
    </source>
</evidence>
<feature type="region of interest" description="Disordered" evidence="1">
    <location>
        <begin position="1"/>
        <end position="29"/>
    </location>
</feature>
<keyword evidence="3" id="KW-1185">Reference proteome</keyword>
<protein>
    <submittedName>
        <fullName evidence="2">Uncharacterized protein</fullName>
    </submittedName>
</protein>
<dbReference type="EMBL" id="AM236081">
    <property type="protein sequence ID" value="CAK11711.1"/>
    <property type="molecule type" value="Genomic_DNA"/>
</dbReference>
<dbReference type="KEGG" id="rle:pRL70184"/>
<dbReference type="Proteomes" id="UP000006575">
    <property type="component" value="Plasmid pRL7"/>
</dbReference>
<name>Q1M9L2_RHIJ3</name>
<dbReference type="AlphaFoldDB" id="Q1M9L2"/>
<organism evidence="2 3">
    <name type="scientific">Rhizobium johnstonii (strain DSM 114642 / LMG 32736 / 3841)</name>
    <name type="common">Rhizobium leguminosarum bv. viciae</name>
    <dbReference type="NCBI Taxonomy" id="216596"/>
    <lineage>
        <taxon>Bacteria</taxon>
        <taxon>Pseudomonadati</taxon>
        <taxon>Pseudomonadota</taxon>
        <taxon>Alphaproteobacteria</taxon>
        <taxon>Hyphomicrobiales</taxon>
        <taxon>Rhizobiaceae</taxon>
        <taxon>Rhizobium/Agrobacterium group</taxon>
        <taxon>Rhizobium</taxon>
        <taxon>Rhizobium johnstonii</taxon>
    </lineage>
</organism>
<dbReference type="EnsemblBacteria" id="CAK11711">
    <property type="protein sequence ID" value="CAK11711"/>
    <property type="gene ID" value="pRL70184"/>
</dbReference>
<reference evidence="2 3" key="1">
    <citation type="journal article" date="2006" name="Genome Biol.">
        <title>The genome of Rhizobium leguminosarum has recognizable core and accessory components.</title>
        <authorList>
            <person name="Young J.W."/>
            <person name="Crossman L.C."/>
            <person name="Johnston A.W.B."/>
            <person name="Thomson N.R."/>
            <person name="Ghazoui Z.F."/>
            <person name="Hull K.H."/>
            <person name="Wexler M."/>
            <person name="Curson A.R.J."/>
            <person name="Todd J.D."/>
            <person name="Poole P.S."/>
            <person name="Mauchline T.H."/>
            <person name="East A.K."/>
            <person name="Quail M.A."/>
            <person name="Churcher C."/>
            <person name="Arrowsmith C."/>
            <person name="Cherevach A."/>
            <person name="Chillingworth T."/>
            <person name="Clarke K."/>
            <person name="Cronin A."/>
            <person name="Davis P."/>
            <person name="Fraser A."/>
            <person name="Hance Z."/>
            <person name="Hauser H."/>
            <person name="Jagels K."/>
            <person name="Moule S."/>
            <person name="Mungall K."/>
            <person name="Norbertczak H."/>
            <person name="Rabbinowitsch E."/>
            <person name="Sanders M."/>
            <person name="Simmonds M."/>
            <person name="Whitehead S."/>
            <person name="Parkhill J."/>
        </authorList>
    </citation>
    <scope>NUCLEOTIDE SEQUENCE [LARGE SCALE GENOMIC DNA]</scope>
    <source>
        <strain evidence="3">DSM 114642 / LMG 32736 / 3841</strain>
    </source>
</reference>
<dbReference type="HOGENOM" id="CLU_3011173_0_0_5"/>
<feature type="compositionally biased region" description="Basic and acidic residues" evidence="1">
    <location>
        <begin position="1"/>
        <end position="15"/>
    </location>
</feature>
<geneLocation type="plasmid" evidence="2 3">
    <name>pRL7</name>
</geneLocation>
<proteinExistence type="predicted"/>
<evidence type="ECO:0000313" key="3">
    <source>
        <dbReference type="Proteomes" id="UP000006575"/>
    </source>
</evidence>
<evidence type="ECO:0000313" key="2">
    <source>
        <dbReference type="EMBL" id="CAK11711.1"/>
    </source>
</evidence>
<sequence length="56" mass="6112">MTAMGEKRRSEHRDTVSGLGPTTDSPVLGHLPWKQARRLSANGLAQPNADITIQML</sequence>
<accession>Q1M9L2</accession>
<gene>
    <name evidence="2" type="ordered locus">pRL70184</name>
</gene>
<keyword evidence="2" id="KW-0614">Plasmid</keyword>